<organism evidence="1 2">
    <name type="scientific">Ceratitis capitata</name>
    <name type="common">Mediterranean fruit fly</name>
    <name type="synonym">Tephritis capitata</name>
    <dbReference type="NCBI Taxonomy" id="7213"/>
    <lineage>
        <taxon>Eukaryota</taxon>
        <taxon>Metazoa</taxon>
        <taxon>Ecdysozoa</taxon>
        <taxon>Arthropoda</taxon>
        <taxon>Hexapoda</taxon>
        <taxon>Insecta</taxon>
        <taxon>Pterygota</taxon>
        <taxon>Neoptera</taxon>
        <taxon>Endopterygota</taxon>
        <taxon>Diptera</taxon>
        <taxon>Brachycera</taxon>
        <taxon>Muscomorpha</taxon>
        <taxon>Tephritoidea</taxon>
        <taxon>Tephritidae</taxon>
        <taxon>Ceratitis</taxon>
        <taxon>Ceratitis</taxon>
    </lineage>
</organism>
<sequence>MLIFREEKSPMMKSKLGSFGTVDNTALTAHFRCRYEKFRRPSWLHRGGLPQCHRRLLESTRELSQATAAGTPCALQLFAVVRTLTKLLAALGGSNHIYISATVHGSWWSPWTVCSQ</sequence>
<evidence type="ECO:0000313" key="1">
    <source>
        <dbReference type="EMBL" id="CAD7015218.1"/>
    </source>
</evidence>
<dbReference type="Proteomes" id="UP000606786">
    <property type="component" value="Unassembled WGS sequence"/>
</dbReference>
<comment type="caution">
    <text evidence="1">The sequence shown here is derived from an EMBL/GenBank/DDBJ whole genome shotgun (WGS) entry which is preliminary data.</text>
</comment>
<evidence type="ECO:0000313" key="2">
    <source>
        <dbReference type="Proteomes" id="UP000606786"/>
    </source>
</evidence>
<proteinExistence type="predicted"/>
<dbReference type="EMBL" id="CAJHJT010000056">
    <property type="protein sequence ID" value="CAD7015218.1"/>
    <property type="molecule type" value="Genomic_DNA"/>
</dbReference>
<protein>
    <submittedName>
        <fullName evidence="1">(Mediterranean fruit fly) hypothetical protein</fullName>
    </submittedName>
</protein>
<dbReference type="AlphaFoldDB" id="A0A811VFX9"/>
<keyword evidence="2" id="KW-1185">Reference proteome</keyword>
<reference evidence="1" key="1">
    <citation type="submission" date="2020-11" db="EMBL/GenBank/DDBJ databases">
        <authorList>
            <person name="Whitehead M."/>
        </authorList>
    </citation>
    <scope>NUCLEOTIDE SEQUENCE</scope>
    <source>
        <strain evidence="1">EGII</strain>
    </source>
</reference>
<gene>
    <name evidence="1" type="ORF">CCAP1982_LOCUS23166</name>
</gene>
<accession>A0A811VFX9</accession>
<name>A0A811VFX9_CERCA</name>